<gene>
    <name evidence="2" type="ORF">ACFOEO_02735</name>
</gene>
<evidence type="ECO:0000256" key="1">
    <source>
        <dbReference type="SAM" id="Coils"/>
    </source>
</evidence>
<feature type="coiled-coil region" evidence="1">
    <location>
        <begin position="81"/>
        <end position="108"/>
    </location>
</feature>
<accession>A0ABV7N2M8</accession>
<name>A0ABV7N2M8_9STAP</name>
<evidence type="ECO:0000313" key="2">
    <source>
        <dbReference type="EMBL" id="MFC3387514.1"/>
    </source>
</evidence>
<keyword evidence="3" id="KW-1185">Reference proteome</keyword>
<dbReference type="Proteomes" id="UP001595637">
    <property type="component" value="Unassembled WGS sequence"/>
</dbReference>
<comment type="caution">
    <text evidence="2">The sequence shown here is derived from an EMBL/GenBank/DDBJ whole genome shotgun (WGS) entry which is preliminary data.</text>
</comment>
<proteinExistence type="predicted"/>
<organism evidence="2 3">
    <name type="scientific">Salinicoccus sesuvii</name>
    <dbReference type="NCBI Taxonomy" id="868281"/>
    <lineage>
        <taxon>Bacteria</taxon>
        <taxon>Bacillati</taxon>
        <taxon>Bacillota</taxon>
        <taxon>Bacilli</taxon>
        <taxon>Bacillales</taxon>
        <taxon>Staphylococcaceae</taxon>
        <taxon>Salinicoccus</taxon>
    </lineage>
</organism>
<dbReference type="EMBL" id="JBHRVQ010000001">
    <property type="protein sequence ID" value="MFC3387514.1"/>
    <property type="molecule type" value="Genomic_DNA"/>
</dbReference>
<keyword evidence="1" id="KW-0175">Coiled coil</keyword>
<sequence length="116" mass="13511">MEFNTELDKVEMKVRIEELENEKAEKVVNLKVEDLDSATVDLSNNSVDEVKELFDSIYEYIISHEKLIVFNLINAENTLFVEVAKDLVEHLNHEIEQSEENFSQLIRIQKDTVVEA</sequence>
<dbReference type="RefSeq" id="WP_380651523.1">
    <property type="nucleotide sequence ID" value="NZ_JBHRVQ010000001.1"/>
</dbReference>
<evidence type="ECO:0000313" key="3">
    <source>
        <dbReference type="Proteomes" id="UP001595637"/>
    </source>
</evidence>
<reference evidence="3" key="1">
    <citation type="journal article" date="2019" name="Int. J. Syst. Evol. Microbiol.">
        <title>The Global Catalogue of Microorganisms (GCM) 10K type strain sequencing project: providing services to taxonomists for standard genome sequencing and annotation.</title>
        <authorList>
            <consortium name="The Broad Institute Genomics Platform"/>
            <consortium name="The Broad Institute Genome Sequencing Center for Infectious Disease"/>
            <person name="Wu L."/>
            <person name="Ma J."/>
        </authorList>
    </citation>
    <scope>NUCLEOTIDE SEQUENCE [LARGE SCALE GENOMIC DNA]</scope>
    <source>
        <strain evidence="3">CCM 7756</strain>
    </source>
</reference>
<protein>
    <submittedName>
        <fullName evidence="2">Uncharacterized protein</fullName>
    </submittedName>
</protein>